<dbReference type="InterPro" id="IPR004695">
    <property type="entry name" value="SLAC1/Mae1/Ssu1/TehA"/>
</dbReference>
<comment type="caution">
    <text evidence="6">The sequence shown here is derived from an EMBL/GenBank/DDBJ whole genome shotgun (WGS) entry which is preliminary data.</text>
</comment>
<dbReference type="InterPro" id="IPR052951">
    <property type="entry name" value="Tellurite_res_ion_channel"/>
</dbReference>
<evidence type="ECO:0000256" key="1">
    <source>
        <dbReference type="ARBA" id="ARBA00004141"/>
    </source>
</evidence>
<organism evidence="6 7">
    <name type="scientific">Streptacidiphilus monticola</name>
    <dbReference type="NCBI Taxonomy" id="2161674"/>
    <lineage>
        <taxon>Bacteria</taxon>
        <taxon>Bacillati</taxon>
        <taxon>Actinomycetota</taxon>
        <taxon>Actinomycetes</taxon>
        <taxon>Kitasatosporales</taxon>
        <taxon>Streptomycetaceae</taxon>
        <taxon>Streptacidiphilus</taxon>
    </lineage>
</organism>
<evidence type="ECO:0000313" key="7">
    <source>
        <dbReference type="Proteomes" id="UP001596174"/>
    </source>
</evidence>
<sequence>MILARLFFRPQLPPPLQPTLAIEVAPSAVASLAWFALTDGRFDTVTAVLTGYGILMVLAQLRLLPGFVRLPFMPSTWAFTFSWAAVVSVTLRWNEHGRPSGYLAYTYLLLAAITLLIGGIAARTLVGLLRGQLLPKPSSLGPVHSGTAAARSRT</sequence>
<evidence type="ECO:0000256" key="4">
    <source>
        <dbReference type="ARBA" id="ARBA00023136"/>
    </source>
</evidence>
<evidence type="ECO:0000256" key="3">
    <source>
        <dbReference type="ARBA" id="ARBA00022989"/>
    </source>
</evidence>
<proteinExistence type="predicted"/>
<dbReference type="Pfam" id="PF03595">
    <property type="entry name" value="SLAC1"/>
    <property type="match status" value="1"/>
</dbReference>
<comment type="subcellular location">
    <subcellularLocation>
        <location evidence="1">Membrane</location>
        <topology evidence="1">Multi-pass membrane protein</topology>
    </subcellularLocation>
</comment>
<feature type="transmembrane region" description="Helical" evidence="5">
    <location>
        <begin position="76"/>
        <end position="93"/>
    </location>
</feature>
<dbReference type="RefSeq" id="WP_380590280.1">
    <property type="nucleotide sequence ID" value="NZ_JBHSQJ010000162.1"/>
</dbReference>
<reference evidence="7" key="1">
    <citation type="journal article" date="2019" name="Int. J. Syst. Evol. Microbiol.">
        <title>The Global Catalogue of Microorganisms (GCM) 10K type strain sequencing project: providing services to taxonomists for standard genome sequencing and annotation.</title>
        <authorList>
            <consortium name="The Broad Institute Genomics Platform"/>
            <consortium name="The Broad Institute Genome Sequencing Center for Infectious Disease"/>
            <person name="Wu L."/>
            <person name="Ma J."/>
        </authorList>
    </citation>
    <scope>NUCLEOTIDE SEQUENCE [LARGE SCALE GENOMIC DNA]</scope>
    <source>
        <strain evidence="7">JCM 4816</strain>
    </source>
</reference>
<feature type="transmembrane region" description="Helical" evidence="5">
    <location>
        <begin position="44"/>
        <end position="64"/>
    </location>
</feature>
<gene>
    <name evidence="6" type="ORF">ACFP3V_29850</name>
</gene>
<keyword evidence="7" id="KW-1185">Reference proteome</keyword>
<feature type="transmembrane region" description="Helical" evidence="5">
    <location>
        <begin position="105"/>
        <end position="126"/>
    </location>
</feature>
<keyword evidence="3 5" id="KW-1133">Transmembrane helix</keyword>
<dbReference type="Proteomes" id="UP001596174">
    <property type="component" value="Unassembled WGS sequence"/>
</dbReference>
<evidence type="ECO:0000256" key="5">
    <source>
        <dbReference type="SAM" id="Phobius"/>
    </source>
</evidence>
<dbReference type="Gene3D" id="1.50.10.150">
    <property type="entry name" value="Voltage-dependent anion channel"/>
    <property type="match status" value="1"/>
</dbReference>
<accession>A0ABW1GBZ0</accession>
<name>A0ABW1GBZ0_9ACTN</name>
<evidence type="ECO:0000256" key="2">
    <source>
        <dbReference type="ARBA" id="ARBA00022692"/>
    </source>
</evidence>
<keyword evidence="2 5" id="KW-0812">Transmembrane</keyword>
<feature type="transmembrane region" description="Helical" evidence="5">
    <location>
        <begin position="20"/>
        <end position="38"/>
    </location>
</feature>
<dbReference type="PANTHER" id="PTHR37955">
    <property type="entry name" value="TELLURITE RESISTANCE PROTEIN TEHA"/>
    <property type="match status" value="1"/>
</dbReference>
<evidence type="ECO:0000313" key="6">
    <source>
        <dbReference type="EMBL" id="MFC5911395.1"/>
    </source>
</evidence>
<dbReference type="EMBL" id="JBHSQJ010000162">
    <property type="protein sequence ID" value="MFC5911395.1"/>
    <property type="molecule type" value="Genomic_DNA"/>
</dbReference>
<protein>
    <submittedName>
        <fullName evidence="6">Uncharacterized protein</fullName>
    </submittedName>
</protein>
<dbReference type="InterPro" id="IPR038665">
    <property type="entry name" value="Voltage-dep_anion_channel_sf"/>
</dbReference>
<dbReference type="PANTHER" id="PTHR37955:SF1">
    <property type="entry name" value="DEP DOMAIN-CONTAINING PROTEIN"/>
    <property type="match status" value="1"/>
</dbReference>
<keyword evidence="4 5" id="KW-0472">Membrane</keyword>